<name>A0AAU9FBN9_DROMD</name>
<evidence type="ECO:0000313" key="2">
    <source>
        <dbReference type="EMBL" id="BFF93103.1"/>
    </source>
</evidence>
<accession>A0AAU9FBN9</accession>
<evidence type="ECO:0000256" key="1">
    <source>
        <dbReference type="SAM" id="MobiDB-lite"/>
    </source>
</evidence>
<dbReference type="Proteomes" id="UP001500889">
    <property type="component" value="Chromosome O"/>
</dbReference>
<dbReference type="EMBL" id="AP029263">
    <property type="protein sequence ID" value="BFF93103.1"/>
    <property type="molecule type" value="Genomic_DNA"/>
</dbReference>
<dbReference type="AlphaFoldDB" id="A0AAU9FBN9"/>
<proteinExistence type="predicted"/>
<evidence type="ECO:0000313" key="3">
    <source>
        <dbReference type="Proteomes" id="UP001500889"/>
    </source>
</evidence>
<gene>
    <name evidence="2" type="ORF">DMAD_11011</name>
</gene>
<feature type="compositionally biased region" description="Basic and acidic residues" evidence="1">
    <location>
        <begin position="109"/>
        <end position="127"/>
    </location>
</feature>
<feature type="region of interest" description="Disordered" evidence="1">
    <location>
        <begin position="109"/>
        <end position="137"/>
    </location>
</feature>
<reference evidence="2 3" key="1">
    <citation type="submission" date="2024-02" db="EMBL/GenBank/DDBJ databases">
        <title>A chromosome-level genome assembly of Drosophila madeirensis, a fruit fly species endemic to Madeira island.</title>
        <authorList>
            <person name="Tomihara K."/>
            <person name="Llopart A."/>
            <person name="Yamamoto D."/>
        </authorList>
    </citation>
    <scope>NUCLEOTIDE SEQUENCE [LARGE SCALE GENOMIC DNA]</scope>
    <source>
        <strain evidence="2 3">RF1</strain>
    </source>
</reference>
<keyword evidence="3" id="KW-1185">Reference proteome</keyword>
<sequence>MGEETYGTPLSGRRPRLGLSRRLCNTTPLVRMQREEVGTPTPTDQTQETPRALPLTTNCRKRIGLSRIRTELTKKRLEFATASVLKENELIPKANENTPYINPEKKECTVDKKTKEDEIKEEENKEDTVDEEEPQDSRIPELQADIVAWRRGFRVTVDALQDMITPRPTKKDMLIHLRIPLEMLRYLEED</sequence>
<protein>
    <submittedName>
        <fullName evidence="2">Uncharacterized protein</fullName>
    </submittedName>
</protein>
<organism evidence="2 3">
    <name type="scientific">Drosophila madeirensis</name>
    <name type="common">Fruit fly</name>
    <dbReference type="NCBI Taxonomy" id="30013"/>
    <lineage>
        <taxon>Eukaryota</taxon>
        <taxon>Metazoa</taxon>
        <taxon>Ecdysozoa</taxon>
        <taxon>Arthropoda</taxon>
        <taxon>Hexapoda</taxon>
        <taxon>Insecta</taxon>
        <taxon>Pterygota</taxon>
        <taxon>Neoptera</taxon>
        <taxon>Endopterygota</taxon>
        <taxon>Diptera</taxon>
        <taxon>Brachycera</taxon>
        <taxon>Muscomorpha</taxon>
        <taxon>Ephydroidea</taxon>
        <taxon>Drosophilidae</taxon>
        <taxon>Drosophila</taxon>
        <taxon>Sophophora</taxon>
    </lineage>
</organism>